<protein>
    <recommendedName>
        <fullName evidence="3">B box-type domain-containing protein</fullName>
    </recommendedName>
</protein>
<dbReference type="CDD" id="cd19757">
    <property type="entry name" value="Bbox1"/>
    <property type="match status" value="1"/>
</dbReference>
<dbReference type="Proteomes" id="UP000507470">
    <property type="component" value="Unassembled WGS sequence"/>
</dbReference>
<evidence type="ECO:0000313" key="2">
    <source>
        <dbReference type="Proteomes" id="UP000507470"/>
    </source>
</evidence>
<sequence>MALSPVDEHKEGHTQHVCEFCDTKKVVKWKCLDCGFITCDESKDKIHRKIKRGKDHRIINIHEKLKLQLKCTKKNKNKILEHSIYCKVNKEIHTQEKVLINAVKYAKICRRKLDKSHTEISSIEENIDAISRSMKQFEGKYNELEDFINTADVAEFFQNVGGIARKKFTASNNLLIATGKSRLQQICCITGKLTDSMYQVHHFSPYTIHVTSQDKVMQENRKKICVSNGCYGHQETVHELDQEKTTVVFLSKENN</sequence>
<dbReference type="EMBL" id="CACVKT020009086">
    <property type="protein sequence ID" value="CAC5420301.1"/>
    <property type="molecule type" value="Genomic_DNA"/>
</dbReference>
<organism evidence="1 2">
    <name type="scientific">Mytilus coruscus</name>
    <name type="common">Sea mussel</name>
    <dbReference type="NCBI Taxonomy" id="42192"/>
    <lineage>
        <taxon>Eukaryota</taxon>
        <taxon>Metazoa</taxon>
        <taxon>Spiralia</taxon>
        <taxon>Lophotrochozoa</taxon>
        <taxon>Mollusca</taxon>
        <taxon>Bivalvia</taxon>
        <taxon>Autobranchia</taxon>
        <taxon>Pteriomorphia</taxon>
        <taxon>Mytilida</taxon>
        <taxon>Mytiloidea</taxon>
        <taxon>Mytilidae</taxon>
        <taxon>Mytilinae</taxon>
        <taxon>Mytilus</taxon>
    </lineage>
</organism>
<keyword evidence="2" id="KW-1185">Reference proteome</keyword>
<proteinExistence type="predicted"/>
<dbReference type="AlphaFoldDB" id="A0A6J8EMK7"/>
<evidence type="ECO:0008006" key="3">
    <source>
        <dbReference type="Google" id="ProtNLM"/>
    </source>
</evidence>
<accession>A0A6J8EMK7</accession>
<evidence type="ECO:0000313" key="1">
    <source>
        <dbReference type="EMBL" id="CAC5420301.1"/>
    </source>
</evidence>
<reference evidence="1 2" key="1">
    <citation type="submission" date="2020-06" db="EMBL/GenBank/DDBJ databases">
        <authorList>
            <person name="Li R."/>
            <person name="Bekaert M."/>
        </authorList>
    </citation>
    <scope>NUCLEOTIDE SEQUENCE [LARGE SCALE GENOMIC DNA]</scope>
    <source>
        <strain evidence="2">wild</strain>
    </source>
</reference>
<name>A0A6J8EMK7_MYTCO</name>
<gene>
    <name evidence="1" type="ORF">MCOR_52532</name>
</gene>